<dbReference type="OMA" id="VICMNGC"/>
<dbReference type="PRINTS" id="PR00899">
    <property type="entry name" value="GPCRSTE3"/>
</dbReference>
<dbReference type="Pfam" id="PF02076">
    <property type="entry name" value="STE3"/>
    <property type="match status" value="1"/>
</dbReference>
<dbReference type="EMBL" id="FUEG01000023">
    <property type="protein sequence ID" value="SJL14372.1"/>
    <property type="molecule type" value="Genomic_DNA"/>
</dbReference>
<feature type="compositionally biased region" description="Low complexity" evidence="10">
    <location>
        <begin position="364"/>
        <end position="376"/>
    </location>
</feature>
<sequence length="478" mass="53863">MDLYYPLYPVFAFLSFILCLIPLPWHWQAWNAGTCAFMIWTATVCLVEFINALIWQGNVDNVAPVWCDITAQIILGYGIGVNASALCISRRLYKITCIRTVSVTREDKRRGIIEDLCVAVGIPALALILHIVVHPHRFDILENIGCYPVTYNTLPAYFLWFMWPLLLAVASFIYAGLTLRSFFRRRAEFAVLISSQSNSSMNTSRYLRLMILALVNMLFALPLGIYVIYIGSKGVRLAPWVSWADTHYGFSRVDKVPALIWRGDYSYEVAVELTRWLSVFCAFLFFALFGFANEAKKQYRLAFWEVAGWFGFKPAPPQAKAVPGWQKPPPTPTKKPLPPLPTYKKRPESIDVNIELGTYKDGNPSPSSSSSTAPPSYRLSMARSFPEDEKYPLPPTPRPPTPTALPDIDSTCGHSTYDAVTADEEEDDDDIVFVSSAYRHSNFSNDFHPRPISQPQPTHLARSLYPPAPNTHFSNPGV</sequence>
<keyword evidence="4 11" id="KW-0812">Transmembrane</keyword>
<keyword evidence="3" id="KW-0589">Pheromone response</keyword>
<feature type="transmembrane region" description="Helical" evidence="11">
    <location>
        <begin position="37"/>
        <end position="57"/>
    </location>
</feature>
<comment type="subcellular location">
    <subcellularLocation>
        <location evidence="1">Membrane</location>
        <topology evidence="1">Multi-pass membrane protein</topology>
    </subcellularLocation>
</comment>
<feature type="transmembrane region" description="Helical" evidence="11">
    <location>
        <begin position="206"/>
        <end position="229"/>
    </location>
</feature>
<keyword evidence="8" id="KW-0675">Receptor</keyword>
<reference evidence="13" key="1">
    <citation type="journal article" date="2017" name="Nat. Ecol. Evol.">
        <title>Genome expansion and lineage-specific genetic innovations in the forest pathogenic fungi Armillaria.</title>
        <authorList>
            <person name="Sipos G."/>
            <person name="Prasanna A.N."/>
            <person name="Walter M.C."/>
            <person name="O'Connor E."/>
            <person name="Balint B."/>
            <person name="Krizsan K."/>
            <person name="Kiss B."/>
            <person name="Hess J."/>
            <person name="Varga T."/>
            <person name="Slot J."/>
            <person name="Riley R."/>
            <person name="Boka B."/>
            <person name="Rigling D."/>
            <person name="Barry K."/>
            <person name="Lee J."/>
            <person name="Mihaltcheva S."/>
            <person name="LaButti K."/>
            <person name="Lipzen A."/>
            <person name="Waldron R."/>
            <person name="Moloney N.M."/>
            <person name="Sperisen C."/>
            <person name="Kredics L."/>
            <person name="Vagvoelgyi C."/>
            <person name="Patrignani A."/>
            <person name="Fitzpatrick D."/>
            <person name="Nagy I."/>
            <person name="Doyle S."/>
            <person name="Anderson J.B."/>
            <person name="Grigoriev I.V."/>
            <person name="Gueldener U."/>
            <person name="Muensterkoetter M."/>
            <person name="Nagy L.G."/>
        </authorList>
    </citation>
    <scope>NUCLEOTIDE SEQUENCE [LARGE SCALE GENOMIC DNA]</scope>
    <source>
        <strain evidence="13">C18/9</strain>
    </source>
</reference>
<evidence type="ECO:0000256" key="6">
    <source>
        <dbReference type="ARBA" id="ARBA00023040"/>
    </source>
</evidence>
<keyword evidence="6" id="KW-0297">G-protein coupled receptor</keyword>
<dbReference type="AlphaFoldDB" id="A0A284S042"/>
<evidence type="ECO:0000256" key="7">
    <source>
        <dbReference type="ARBA" id="ARBA00023136"/>
    </source>
</evidence>
<feature type="transmembrane region" description="Helical" evidence="11">
    <location>
        <begin position="112"/>
        <end position="133"/>
    </location>
</feature>
<evidence type="ECO:0000256" key="2">
    <source>
        <dbReference type="ARBA" id="ARBA00011085"/>
    </source>
</evidence>
<feature type="transmembrane region" description="Helical" evidence="11">
    <location>
        <begin position="273"/>
        <end position="292"/>
    </location>
</feature>
<keyword evidence="7 11" id="KW-0472">Membrane</keyword>
<accession>A0A284S042</accession>
<keyword evidence="13" id="KW-1185">Reference proteome</keyword>
<keyword evidence="9" id="KW-0807">Transducer</keyword>
<dbReference type="GO" id="GO:0005886">
    <property type="term" value="C:plasma membrane"/>
    <property type="evidence" value="ECO:0007669"/>
    <property type="project" value="TreeGrafter"/>
</dbReference>
<dbReference type="OrthoDB" id="2874149at2759"/>
<feature type="region of interest" description="Disordered" evidence="10">
    <location>
        <begin position="320"/>
        <end position="412"/>
    </location>
</feature>
<feature type="transmembrane region" description="Helical" evidence="11">
    <location>
        <begin position="6"/>
        <end position="25"/>
    </location>
</feature>
<keyword evidence="5 11" id="KW-1133">Transmembrane helix</keyword>
<dbReference type="GO" id="GO:0000750">
    <property type="term" value="P:pheromone-dependent signal transduction involved in conjugation with cellular fusion"/>
    <property type="evidence" value="ECO:0007669"/>
    <property type="project" value="TreeGrafter"/>
</dbReference>
<dbReference type="InterPro" id="IPR000481">
    <property type="entry name" value="GPCR_Pheromne_B_alpha_rcpt"/>
</dbReference>
<dbReference type="PANTHER" id="PTHR28097:SF1">
    <property type="entry name" value="PHEROMONE A FACTOR RECEPTOR"/>
    <property type="match status" value="1"/>
</dbReference>
<dbReference type="CDD" id="cd14966">
    <property type="entry name" value="7tmD_STE3"/>
    <property type="match status" value="1"/>
</dbReference>
<evidence type="ECO:0000256" key="4">
    <source>
        <dbReference type="ARBA" id="ARBA00022692"/>
    </source>
</evidence>
<feature type="transmembrane region" description="Helical" evidence="11">
    <location>
        <begin position="69"/>
        <end position="92"/>
    </location>
</feature>
<gene>
    <name evidence="12" type="ORF">ARMOST_17828</name>
</gene>
<evidence type="ECO:0000256" key="5">
    <source>
        <dbReference type="ARBA" id="ARBA00022989"/>
    </source>
</evidence>
<evidence type="ECO:0000256" key="1">
    <source>
        <dbReference type="ARBA" id="ARBA00004141"/>
    </source>
</evidence>
<evidence type="ECO:0000313" key="13">
    <source>
        <dbReference type="Proteomes" id="UP000219338"/>
    </source>
</evidence>
<evidence type="ECO:0000256" key="8">
    <source>
        <dbReference type="ARBA" id="ARBA00023170"/>
    </source>
</evidence>
<dbReference type="GO" id="GO:0004934">
    <property type="term" value="F:mating-type alpha-factor pheromone receptor activity"/>
    <property type="evidence" value="ECO:0007669"/>
    <property type="project" value="InterPro"/>
</dbReference>
<dbReference type="InterPro" id="IPR001499">
    <property type="entry name" value="GPCR_STE3"/>
</dbReference>
<comment type="similarity">
    <text evidence="2">Belongs to the G-protein coupled receptor 4 family.</text>
</comment>
<feature type="transmembrane region" description="Helical" evidence="11">
    <location>
        <begin position="157"/>
        <end position="177"/>
    </location>
</feature>
<dbReference type="PANTHER" id="PTHR28097">
    <property type="entry name" value="PHEROMONE A FACTOR RECEPTOR"/>
    <property type="match status" value="1"/>
</dbReference>
<dbReference type="STRING" id="47428.A0A284S042"/>
<evidence type="ECO:0000256" key="3">
    <source>
        <dbReference type="ARBA" id="ARBA00022507"/>
    </source>
</evidence>
<feature type="region of interest" description="Disordered" evidence="10">
    <location>
        <begin position="443"/>
        <end position="478"/>
    </location>
</feature>
<evidence type="ECO:0000256" key="9">
    <source>
        <dbReference type="ARBA" id="ARBA00023224"/>
    </source>
</evidence>
<evidence type="ECO:0000256" key="10">
    <source>
        <dbReference type="SAM" id="MobiDB-lite"/>
    </source>
</evidence>
<evidence type="ECO:0000256" key="11">
    <source>
        <dbReference type="SAM" id="Phobius"/>
    </source>
</evidence>
<evidence type="ECO:0000313" key="12">
    <source>
        <dbReference type="EMBL" id="SJL14372.1"/>
    </source>
</evidence>
<organism evidence="12 13">
    <name type="scientific">Armillaria ostoyae</name>
    <name type="common">Armillaria root rot fungus</name>
    <dbReference type="NCBI Taxonomy" id="47428"/>
    <lineage>
        <taxon>Eukaryota</taxon>
        <taxon>Fungi</taxon>
        <taxon>Dikarya</taxon>
        <taxon>Basidiomycota</taxon>
        <taxon>Agaricomycotina</taxon>
        <taxon>Agaricomycetes</taxon>
        <taxon>Agaricomycetidae</taxon>
        <taxon>Agaricales</taxon>
        <taxon>Marasmiineae</taxon>
        <taxon>Physalacriaceae</taxon>
        <taxon>Armillaria</taxon>
    </lineage>
</organism>
<dbReference type="PRINTS" id="PR00901">
    <property type="entry name" value="PHEROMONEBAR"/>
</dbReference>
<feature type="compositionally biased region" description="Pro residues" evidence="10">
    <location>
        <begin position="392"/>
        <end position="403"/>
    </location>
</feature>
<proteinExistence type="inferred from homology"/>
<dbReference type="Proteomes" id="UP000219338">
    <property type="component" value="Unassembled WGS sequence"/>
</dbReference>
<feature type="compositionally biased region" description="Pro residues" evidence="10">
    <location>
        <begin position="326"/>
        <end position="341"/>
    </location>
</feature>
<protein>
    <submittedName>
        <fullName evidence="12">Uncharacterized protein</fullName>
    </submittedName>
</protein>
<name>A0A284S042_ARMOS</name>